<gene>
    <name evidence="3" type="ORF">SANT12839_008420</name>
    <name evidence="2" type="ORF">SSPO_091880</name>
</gene>
<dbReference type="EMBL" id="BJHV01000001">
    <property type="protein sequence ID" value="GDY39960.1"/>
    <property type="molecule type" value="Genomic_DNA"/>
</dbReference>
<organism evidence="3 4">
    <name type="scientific">Streptomyces antimycoticus</name>
    <dbReference type="NCBI Taxonomy" id="68175"/>
    <lineage>
        <taxon>Bacteria</taxon>
        <taxon>Bacillati</taxon>
        <taxon>Actinomycetota</taxon>
        <taxon>Actinomycetes</taxon>
        <taxon>Kitasatosporales</taxon>
        <taxon>Streptomycetaceae</taxon>
        <taxon>Streptomyces</taxon>
        <taxon>Streptomyces violaceusniger group</taxon>
    </lineage>
</organism>
<dbReference type="Proteomes" id="UP000299290">
    <property type="component" value="Unassembled WGS sequence"/>
</dbReference>
<sequence length="71" mass="7922">MVLPAHWQMYPIEAPWKPRSENARSAPTISASTVFDRCGGIGVPLSPSCSETWPDPYGSRSVPLFSREPYR</sequence>
<evidence type="ECO:0000313" key="2">
    <source>
        <dbReference type="EMBL" id="BBJ46470.1"/>
    </source>
</evidence>
<dbReference type="Proteomes" id="UP000463951">
    <property type="component" value="Chromosome"/>
</dbReference>
<keyword evidence="4" id="KW-1185">Reference proteome</keyword>
<evidence type="ECO:0000256" key="1">
    <source>
        <dbReference type="SAM" id="MobiDB-lite"/>
    </source>
</evidence>
<accession>A0A4D4JYP4</accession>
<evidence type="ECO:0000313" key="4">
    <source>
        <dbReference type="Proteomes" id="UP000299290"/>
    </source>
</evidence>
<dbReference type="EMBL" id="AP019620">
    <property type="protein sequence ID" value="BBJ46470.1"/>
    <property type="molecule type" value="Genomic_DNA"/>
</dbReference>
<reference evidence="4 5" key="1">
    <citation type="journal article" date="2020" name="Int. J. Syst. Evol. Microbiol.">
        <title>Reclassification of Streptomyces castelarensis and Streptomyces sporoclivatus as later heterotypic synonyms of Streptomyces antimycoticus.</title>
        <authorList>
            <person name="Komaki H."/>
            <person name="Tamura T."/>
        </authorList>
    </citation>
    <scope>NUCLEOTIDE SEQUENCE [LARGE SCALE GENOMIC DNA]</scope>
    <source>
        <strain evidence="2 5">NBRC 100767</strain>
        <strain evidence="3 4">NBRC 12839</strain>
    </source>
</reference>
<protein>
    <submittedName>
        <fullName evidence="3">Uncharacterized protein</fullName>
    </submittedName>
</protein>
<evidence type="ECO:0000313" key="5">
    <source>
        <dbReference type="Proteomes" id="UP000463951"/>
    </source>
</evidence>
<name>A0A4D4JYP4_9ACTN</name>
<feature type="region of interest" description="Disordered" evidence="1">
    <location>
        <begin position="50"/>
        <end position="71"/>
    </location>
</feature>
<evidence type="ECO:0000313" key="3">
    <source>
        <dbReference type="EMBL" id="GDY39960.1"/>
    </source>
</evidence>
<dbReference type="AlphaFoldDB" id="A0A4D4JYP4"/>
<proteinExistence type="predicted"/>